<comment type="subcellular location">
    <subcellularLocation>
        <location evidence="1">Membrane</location>
        <topology evidence="1">Multi-pass membrane protein</topology>
    </subcellularLocation>
</comment>
<dbReference type="EMBL" id="JASPKY010000356">
    <property type="protein sequence ID" value="KAK9704143.1"/>
    <property type="molecule type" value="Genomic_DNA"/>
</dbReference>
<evidence type="ECO:0000256" key="2">
    <source>
        <dbReference type="ARBA" id="ARBA00022692"/>
    </source>
</evidence>
<accession>A0AAW1JKB8</accession>
<dbReference type="GO" id="GO:0016020">
    <property type="term" value="C:membrane"/>
    <property type="evidence" value="ECO:0007669"/>
    <property type="project" value="UniProtKB-SubCell"/>
</dbReference>
<dbReference type="Gene3D" id="1.20.1250.20">
    <property type="entry name" value="MFS general substrate transporter like domains"/>
    <property type="match status" value="1"/>
</dbReference>
<evidence type="ECO:0000313" key="8">
    <source>
        <dbReference type="Proteomes" id="UP001458880"/>
    </source>
</evidence>
<dbReference type="GO" id="GO:0022857">
    <property type="term" value="F:transmembrane transporter activity"/>
    <property type="evidence" value="ECO:0007669"/>
    <property type="project" value="InterPro"/>
</dbReference>
<dbReference type="InterPro" id="IPR050549">
    <property type="entry name" value="MFS_Trehalose_Transporter"/>
</dbReference>
<dbReference type="PROSITE" id="PS00216">
    <property type="entry name" value="SUGAR_TRANSPORT_1"/>
    <property type="match status" value="1"/>
</dbReference>
<feature type="domain" description="Major facilitator superfamily (MFS) profile" evidence="6">
    <location>
        <begin position="34"/>
        <end position="253"/>
    </location>
</feature>
<comment type="caution">
    <text evidence="7">The sequence shown here is derived from an EMBL/GenBank/DDBJ whole genome shotgun (WGS) entry which is preliminary data.</text>
</comment>
<keyword evidence="4 5" id="KW-0472">Membrane</keyword>
<feature type="transmembrane region" description="Helical" evidence="5">
    <location>
        <begin position="33"/>
        <end position="55"/>
    </location>
</feature>
<dbReference type="InterPro" id="IPR036259">
    <property type="entry name" value="MFS_trans_sf"/>
</dbReference>
<organism evidence="7 8">
    <name type="scientific">Popillia japonica</name>
    <name type="common">Japanese beetle</name>
    <dbReference type="NCBI Taxonomy" id="7064"/>
    <lineage>
        <taxon>Eukaryota</taxon>
        <taxon>Metazoa</taxon>
        <taxon>Ecdysozoa</taxon>
        <taxon>Arthropoda</taxon>
        <taxon>Hexapoda</taxon>
        <taxon>Insecta</taxon>
        <taxon>Pterygota</taxon>
        <taxon>Neoptera</taxon>
        <taxon>Endopterygota</taxon>
        <taxon>Coleoptera</taxon>
        <taxon>Polyphaga</taxon>
        <taxon>Scarabaeiformia</taxon>
        <taxon>Scarabaeidae</taxon>
        <taxon>Rutelinae</taxon>
        <taxon>Popillia</taxon>
    </lineage>
</organism>
<dbReference type="InterPro" id="IPR005828">
    <property type="entry name" value="MFS_sugar_transport-like"/>
</dbReference>
<dbReference type="AlphaFoldDB" id="A0AAW1JKB8"/>
<feature type="transmembrane region" description="Helical" evidence="5">
    <location>
        <begin position="210"/>
        <end position="229"/>
    </location>
</feature>
<feature type="transmembrane region" description="Helical" evidence="5">
    <location>
        <begin position="110"/>
        <end position="128"/>
    </location>
</feature>
<gene>
    <name evidence="7" type="ORF">QE152_g28476</name>
</gene>
<keyword evidence="7" id="KW-0762">Sugar transport</keyword>
<dbReference type="PROSITE" id="PS50850">
    <property type="entry name" value="MFS"/>
    <property type="match status" value="1"/>
</dbReference>
<keyword evidence="2 5" id="KW-0812">Transmembrane</keyword>
<reference evidence="7 8" key="1">
    <citation type="journal article" date="2024" name="BMC Genomics">
        <title>De novo assembly and annotation of Popillia japonica's genome with initial clues to its potential as an invasive pest.</title>
        <authorList>
            <person name="Cucini C."/>
            <person name="Boschi S."/>
            <person name="Funari R."/>
            <person name="Cardaioli E."/>
            <person name="Iannotti N."/>
            <person name="Marturano G."/>
            <person name="Paoli F."/>
            <person name="Bruttini M."/>
            <person name="Carapelli A."/>
            <person name="Frati F."/>
            <person name="Nardi F."/>
        </authorList>
    </citation>
    <scope>NUCLEOTIDE SEQUENCE [LARGE SCALE GENOMIC DNA]</scope>
    <source>
        <strain evidence="7">DMR45628</strain>
    </source>
</reference>
<dbReference type="PANTHER" id="PTHR48021">
    <property type="match status" value="1"/>
</dbReference>
<evidence type="ECO:0000256" key="1">
    <source>
        <dbReference type="ARBA" id="ARBA00004141"/>
    </source>
</evidence>
<keyword evidence="7" id="KW-0813">Transport</keyword>
<proteinExistence type="predicted"/>
<dbReference type="InterPro" id="IPR005829">
    <property type="entry name" value="Sugar_transporter_CS"/>
</dbReference>
<dbReference type="Proteomes" id="UP001458880">
    <property type="component" value="Unassembled WGS sequence"/>
</dbReference>
<keyword evidence="8" id="KW-1185">Reference proteome</keyword>
<feature type="transmembrane region" description="Helical" evidence="5">
    <location>
        <begin position="80"/>
        <end position="98"/>
    </location>
</feature>
<evidence type="ECO:0000256" key="5">
    <source>
        <dbReference type="SAM" id="Phobius"/>
    </source>
</evidence>
<evidence type="ECO:0000256" key="4">
    <source>
        <dbReference type="ARBA" id="ARBA00023136"/>
    </source>
</evidence>
<keyword evidence="3 5" id="KW-1133">Transmembrane helix</keyword>
<dbReference type="PANTHER" id="PTHR48021:SF47">
    <property type="entry name" value="GH17672P"/>
    <property type="match status" value="1"/>
</dbReference>
<sequence length="253" mass="27961">MLEQSHFWHGLSSGGLTNVKTGAIMEDPKRFNWFLYFTACIVNLTTFTCGVATAWSSPVVSTLQSLTDSPLHPPLTEDEVSWVASLLPLGAIVAPYAAGYLADRIGRKRTLILSAIPTAASFLVLAFARNLYCYYVARFVLGLTTVGMPLTVVPMFIGEVSELHNRASLWGLSPPFKNNRGTLGCFTILYVTLGFLFSFAVGPFTSFQNFNLLCSVAPITFLILFTVFIPETPAYYIMKGVLICCARWRRLRS</sequence>
<name>A0AAW1JKB8_POPJA</name>
<dbReference type="Pfam" id="PF00083">
    <property type="entry name" value="Sugar_tr"/>
    <property type="match status" value="1"/>
</dbReference>
<dbReference type="SUPFAM" id="SSF103473">
    <property type="entry name" value="MFS general substrate transporter"/>
    <property type="match status" value="1"/>
</dbReference>
<evidence type="ECO:0000256" key="3">
    <source>
        <dbReference type="ARBA" id="ARBA00022989"/>
    </source>
</evidence>
<protein>
    <submittedName>
        <fullName evidence="7">Sugar transporter</fullName>
    </submittedName>
</protein>
<evidence type="ECO:0000313" key="7">
    <source>
        <dbReference type="EMBL" id="KAK9704143.1"/>
    </source>
</evidence>
<evidence type="ECO:0000259" key="6">
    <source>
        <dbReference type="PROSITE" id="PS50850"/>
    </source>
</evidence>
<feature type="transmembrane region" description="Helical" evidence="5">
    <location>
        <begin position="181"/>
        <end position="204"/>
    </location>
</feature>
<feature type="transmembrane region" description="Helical" evidence="5">
    <location>
        <begin position="134"/>
        <end position="160"/>
    </location>
</feature>
<dbReference type="InterPro" id="IPR020846">
    <property type="entry name" value="MFS_dom"/>
</dbReference>